<feature type="domain" description="C2H2-type" evidence="11">
    <location>
        <begin position="40"/>
        <end position="67"/>
    </location>
</feature>
<keyword evidence="4 9" id="KW-0863">Zinc-finger</keyword>
<keyword evidence="2" id="KW-0479">Metal-binding</keyword>
<dbReference type="SUPFAM" id="SSF57667">
    <property type="entry name" value="beta-beta-alpha zinc fingers"/>
    <property type="match status" value="1"/>
</dbReference>
<evidence type="ECO:0000313" key="12">
    <source>
        <dbReference type="EMBL" id="ROT82584.1"/>
    </source>
</evidence>
<dbReference type="GO" id="GO:0005634">
    <property type="term" value="C:nucleus"/>
    <property type="evidence" value="ECO:0007669"/>
    <property type="project" value="UniProtKB-SubCell"/>
</dbReference>
<reference evidence="12 13" key="2">
    <citation type="submission" date="2019-01" db="EMBL/GenBank/DDBJ databases">
        <title>The decoding of complex shrimp genome reveals the adaptation for benthos swimmer, frequently molting mechanism and breeding impact on genome.</title>
        <authorList>
            <person name="Sun Y."/>
            <person name="Gao Y."/>
            <person name="Yu Y."/>
        </authorList>
    </citation>
    <scope>NUCLEOTIDE SEQUENCE [LARGE SCALE GENOMIC DNA]</scope>
    <source>
        <tissue evidence="12">Muscle</tissue>
    </source>
</reference>
<dbReference type="Pfam" id="PF13909">
    <property type="entry name" value="zf-H2C2_5"/>
    <property type="match status" value="1"/>
</dbReference>
<accession>A0A423U1N8</accession>
<dbReference type="SMART" id="SM00355">
    <property type="entry name" value="ZnF_C2H2"/>
    <property type="match status" value="2"/>
</dbReference>
<evidence type="ECO:0000256" key="10">
    <source>
        <dbReference type="SAM" id="MobiDB-lite"/>
    </source>
</evidence>
<evidence type="ECO:0000259" key="11">
    <source>
        <dbReference type="PROSITE" id="PS50157"/>
    </source>
</evidence>
<evidence type="ECO:0000256" key="4">
    <source>
        <dbReference type="ARBA" id="ARBA00022771"/>
    </source>
</evidence>
<protein>
    <submittedName>
        <fullName evidence="12">Putative mucin-12-like isoform X2</fullName>
    </submittedName>
</protein>
<keyword evidence="5" id="KW-0862">Zinc</keyword>
<dbReference type="FunFam" id="3.30.160.60:FF:000130">
    <property type="entry name" value="Spalt-like transcription factor 4"/>
    <property type="match status" value="1"/>
</dbReference>
<keyword evidence="13" id="KW-1185">Reference proteome</keyword>
<comment type="subcellular location">
    <subcellularLocation>
        <location evidence="1">Nucleus</location>
    </subcellularLocation>
</comment>
<evidence type="ECO:0000313" key="13">
    <source>
        <dbReference type="Proteomes" id="UP000283509"/>
    </source>
</evidence>
<evidence type="ECO:0000256" key="6">
    <source>
        <dbReference type="ARBA" id="ARBA00023015"/>
    </source>
</evidence>
<dbReference type="Pfam" id="PF00096">
    <property type="entry name" value="zf-C2H2"/>
    <property type="match status" value="1"/>
</dbReference>
<proteinExistence type="predicted"/>
<keyword evidence="7" id="KW-0804">Transcription</keyword>
<reference evidence="12 13" key="1">
    <citation type="submission" date="2018-04" db="EMBL/GenBank/DDBJ databases">
        <authorList>
            <person name="Zhang X."/>
            <person name="Yuan J."/>
            <person name="Li F."/>
            <person name="Xiang J."/>
        </authorList>
    </citation>
    <scope>NUCLEOTIDE SEQUENCE [LARGE SCALE GENOMIC DNA]</scope>
    <source>
        <tissue evidence="12">Muscle</tissue>
    </source>
</reference>
<dbReference type="Proteomes" id="UP000283509">
    <property type="component" value="Unassembled WGS sequence"/>
</dbReference>
<feature type="region of interest" description="Disordered" evidence="10">
    <location>
        <begin position="1"/>
        <end position="37"/>
    </location>
</feature>
<evidence type="ECO:0000256" key="7">
    <source>
        <dbReference type="ARBA" id="ARBA00023163"/>
    </source>
</evidence>
<dbReference type="EMBL" id="QCYY01000801">
    <property type="protein sequence ID" value="ROT82584.1"/>
    <property type="molecule type" value="Genomic_DNA"/>
</dbReference>
<feature type="compositionally biased region" description="Polar residues" evidence="10">
    <location>
        <begin position="18"/>
        <end position="30"/>
    </location>
</feature>
<gene>
    <name evidence="12" type="ORF">C7M84_024246</name>
</gene>
<dbReference type="PROSITE" id="PS00028">
    <property type="entry name" value="ZINC_FINGER_C2H2_1"/>
    <property type="match status" value="1"/>
</dbReference>
<sequence>MTRPLPSSQPGLGVLSPAHQQSHQLVSCSAPQPPTLGRSHSCPFCFKHFYGSVDLERHKRTHTGEKPFACPHCSYRATQLGNLQRHIKSKHPNTPEQIKHV</sequence>
<name>A0A423U1N8_PENVA</name>
<dbReference type="PANTHER" id="PTHR23235">
    <property type="entry name" value="KRUEPPEL-LIKE TRANSCRIPTION FACTOR"/>
    <property type="match status" value="1"/>
</dbReference>
<evidence type="ECO:0000256" key="5">
    <source>
        <dbReference type="ARBA" id="ARBA00022833"/>
    </source>
</evidence>
<comment type="caution">
    <text evidence="12">The sequence shown here is derived from an EMBL/GenBank/DDBJ whole genome shotgun (WGS) entry which is preliminary data.</text>
</comment>
<evidence type="ECO:0000256" key="3">
    <source>
        <dbReference type="ARBA" id="ARBA00022737"/>
    </source>
</evidence>
<evidence type="ECO:0000256" key="9">
    <source>
        <dbReference type="PROSITE-ProRule" id="PRU00042"/>
    </source>
</evidence>
<feature type="compositionally biased region" description="Polar residues" evidence="10">
    <location>
        <begin position="1"/>
        <end position="10"/>
    </location>
</feature>
<keyword evidence="3" id="KW-0677">Repeat</keyword>
<dbReference type="InterPro" id="IPR036236">
    <property type="entry name" value="Znf_C2H2_sf"/>
</dbReference>
<dbReference type="Gene3D" id="3.30.160.60">
    <property type="entry name" value="Classic Zinc Finger"/>
    <property type="match status" value="2"/>
</dbReference>
<evidence type="ECO:0000256" key="2">
    <source>
        <dbReference type="ARBA" id="ARBA00022723"/>
    </source>
</evidence>
<evidence type="ECO:0000256" key="8">
    <source>
        <dbReference type="ARBA" id="ARBA00023242"/>
    </source>
</evidence>
<dbReference type="InterPro" id="IPR013087">
    <property type="entry name" value="Znf_C2H2_type"/>
</dbReference>
<keyword evidence="8" id="KW-0539">Nucleus</keyword>
<keyword evidence="6" id="KW-0805">Transcription regulation</keyword>
<feature type="domain" description="C2H2-type" evidence="11">
    <location>
        <begin position="68"/>
        <end position="96"/>
    </location>
</feature>
<dbReference type="GO" id="GO:0008270">
    <property type="term" value="F:zinc ion binding"/>
    <property type="evidence" value="ECO:0007669"/>
    <property type="project" value="UniProtKB-KW"/>
</dbReference>
<dbReference type="PROSITE" id="PS50157">
    <property type="entry name" value="ZINC_FINGER_C2H2_2"/>
    <property type="match status" value="2"/>
</dbReference>
<organism evidence="12 13">
    <name type="scientific">Penaeus vannamei</name>
    <name type="common">Whiteleg shrimp</name>
    <name type="synonym">Litopenaeus vannamei</name>
    <dbReference type="NCBI Taxonomy" id="6689"/>
    <lineage>
        <taxon>Eukaryota</taxon>
        <taxon>Metazoa</taxon>
        <taxon>Ecdysozoa</taxon>
        <taxon>Arthropoda</taxon>
        <taxon>Crustacea</taxon>
        <taxon>Multicrustacea</taxon>
        <taxon>Malacostraca</taxon>
        <taxon>Eumalacostraca</taxon>
        <taxon>Eucarida</taxon>
        <taxon>Decapoda</taxon>
        <taxon>Dendrobranchiata</taxon>
        <taxon>Penaeoidea</taxon>
        <taxon>Penaeidae</taxon>
        <taxon>Penaeus</taxon>
    </lineage>
</organism>
<dbReference type="AlphaFoldDB" id="A0A423U1N8"/>
<evidence type="ECO:0000256" key="1">
    <source>
        <dbReference type="ARBA" id="ARBA00004123"/>
    </source>
</evidence>